<sequence length="65" mass="7204">PVSISSGRSRLSPPSVLSSPTSSTVLRLTVNRVREKTCEHQPEQQQGDLKTVSSSRNRLKKTKDK</sequence>
<dbReference type="Gramene" id="AET7Gv21323700.15">
    <property type="protein sequence ID" value="AET7Gv21323700.15"/>
    <property type="gene ID" value="AET7Gv21323700"/>
</dbReference>
<evidence type="ECO:0000313" key="2">
    <source>
        <dbReference type="EnsemblPlants" id="AET7Gv21323700.15"/>
    </source>
</evidence>
<dbReference type="AlphaFoldDB" id="A0A453TBA2"/>
<keyword evidence="3" id="KW-1185">Reference proteome</keyword>
<name>A0A453TBA2_AEGTS</name>
<feature type="compositionally biased region" description="Polar residues" evidence="1">
    <location>
        <begin position="43"/>
        <end position="56"/>
    </location>
</feature>
<protein>
    <submittedName>
        <fullName evidence="2">Uncharacterized protein</fullName>
    </submittedName>
</protein>
<accession>A0A453TBA2</accession>
<proteinExistence type="predicted"/>
<evidence type="ECO:0000256" key="1">
    <source>
        <dbReference type="SAM" id="MobiDB-lite"/>
    </source>
</evidence>
<reference evidence="2" key="4">
    <citation type="submission" date="2019-03" db="UniProtKB">
        <authorList>
            <consortium name="EnsemblPlants"/>
        </authorList>
    </citation>
    <scope>IDENTIFICATION</scope>
</reference>
<reference evidence="3" key="2">
    <citation type="journal article" date="2017" name="Nat. Plants">
        <title>The Aegilops tauschii genome reveals multiple impacts of transposons.</title>
        <authorList>
            <person name="Zhao G."/>
            <person name="Zou C."/>
            <person name="Li K."/>
            <person name="Wang K."/>
            <person name="Li T."/>
            <person name="Gao L."/>
            <person name="Zhang X."/>
            <person name="Wang H."/>
            <person name="Yang Z."/>
            <person name="Liu X."/>
            <person name="Jiang W."/>
            <person name="Mao L."/>
            <person name="Kong X."/>
            <person name="Jiao Y."/>
            <person name="Jia J."/>
        </authorList>
    </citation>
    <scope>NUCLEOTIDE SEQUENCE [LARGE SCALE GENOMIC DNA]</scope>
    <source>
        <strain evidence="3">cv. AL8/78</strain>
    </source>
</reference>
<dbReference type="Proteomes" id="UP000015105">
    <property type="component" value="Chromosome 7D"/>
</dbReference>
<feature type="region of interest" description="Disordered" evidence="1">
    <location>
        <begin position="1"/>
        <end position="23"/>
    </location>
</feature>
<dbReference type="EnsemblPlants" id="AET7Gv21323700.15">
    <property type="protein sequence ID" value="AET7Gv21323700.15"/>
    <property type="gene ID" value="AET7Gv21323700"/>
</dbReference>
<evidence type="ECO:0000313" key="3">
    <source>
        <dbReference type="Proteomes" id="UP000015105"/>
    </source>
</evidence>
<organism evidence="2 3">
    <name type="scientific">Aegilops tauschii subsp. strangulata</name>
    <name type="common">Goatgrass</name>
    <dbReference type="NCBI Taxonomy" id="200361"/>
    <lineage>
        <taxon>Eukaryota</taxon>
        <taxon>Viridiplantae</taxon>
        <taxon>Streptophyta</taxon>
        <taxon>Embryophyta</taxon>
        <taxon>Tracheophyta</taxon>
        <taxon>Spermatophyta</taxon>
        <taxon>Magnoliopsida</taxon>
        <taxon>Liliopsida</taxon>
        <taxon>Poales</taxon>
        <taxon>Poaceae</taxon>
        <taxon>BOP clade</taxon>
        <taxon>Pooideae</taxon>
        <taxon>Triticodae</taxon>
        <taxon>Triticeae</taxon>
        <taxon>Triticinae</taxon>
        <taxon>Aegilops</taxon>
    </lineage>
</organism>
<reference evidence="2" key="3">
    <citation type="journal article" date="2017" name="Nature">
        <title>Genome sequence of the progenitor of the wheat D genome Aegilops tauschii.</title>
        <authorList>
            <person name="Luo M.C."/>
            <person name="Gu Y.Q."/>
            <person name="Puiu D."/>
            <person name="Wang H."/>
            <person name="Twardziok S.O."/>
            <person name="Deal K.R."/>
            <person name="Huo N."/>
            <person name="Zhu T."/>
            <person name="Wang L."/>
            <person name="Wang Y."/>
            <person name="McGuire P.E."/>
            <person name="Liu S."/>
            <person name="Long H."/>
            <person name="Ramasamy R.K."/>
            <person name="Rodriguez J.C."/>
            <person name="Van S.L."/>
            <person name="Yuan L."/>
            <person name="Wang Z."/>
            <person name="Xia Z."/>
            <person name="Xiao L."/>
            <person name="Anderson O.D."/>
            <person name="Ouyang S."/>
            <person name="Liang Y."/>
            <person name="Zimin A.V."/>
            <person name="Pertea G."/>
            <person name="Qi P."/>
            <person name="Bennetzen J.L."/>
            <person name="Dai X."/>
            <person name="Dawson M.W."/>
            <person name="Muller H.G."/>
            <person name="Kugler K."/>
            <person name="Rivarola-Duarte L."/>
            <person name="Spannagl M."/>
            <person name="Mayer K.F.X."/>
            <person name="Lu F.H."/>
            <person name="Bevan M.W."/>
            <person name="Leroy P."/>
            <person name="Li P."/>
            <person name="You F.M."/>
            <person name="Sun Q."/>
            <person name="Liu Z."/>
            <person name="Lyons E."/>
            <person name="Wicker T."/>
            <person name="Salzberg S.L."/>
            <person name="Devos K.M."/>
            <person name="Dvorak J."/>
        </authorList>
    </citation>
    <scope>NUCLEOTIDE SEQUENCE [LARGE SCALE GENOMIC DNA]</scope>
    <source>
        <strain evidence="2">cv. AL8/78</strain>
    </source>
</reference>
<reference evidence="2" key="5">
    <citation type="journal article" date="2021" name="G3 (Bethesda)">
        <title>Aegilops tauschii genome assembly Aet v5.0 features greater sequence contiguity and improved annotation.</title>
        <authorList>
            <person name="Wang L."/>
            <person name="Zhu T."/>
            <person name="Rodriguez J.C."/>
            <person name="Deal K.R."/>
            <person name="Dubcovsky J."/>
            <person name="McGuire P.E."/>
            <person name="Lux T."/>
            <person name="Spannagl M."/>
            <person name="Mayer K.F.X."/>
            <person name="Baldrich P."/>
            <person name="Meyers B.C."/>
            <person name="Huo N."/>
            <person name="Gu Y.Q."/>
            <person name="Zhou H."/>
            <person name="Devos K.M."/>
            <person name="Bennetzen J.L."/>
            <person name="Unver T."/>
            <person name="Budak H."/>
            <person name="Gulick P.J."/>
            <person name="Galiba G."/>
            <person name="Kalapos B."/>
            <person name="Nelson D.R."/>
            <person name="Li P."/>
            <person name="You F.M."/>
            <person name="Luo M.C."/>
            <person name="Dvorak J."/>
        </authorList>
    </citation>
    <scope>NUCLEOTIDE SEQUENCE [LARGE SCALE GENOMIC DNA]</scope>
    <source>
        <strain evidence="2">cv. AL8/78</strain>
    </source>
</reference>
<reference evidence="3" key="1">
    <citation type="journal article" date="2014" name="Science">
        <title>Ancient hybridizations among the ancestral genomes of bread wheat.</title>
        <authorList>
            <consortium name="International Wheat Genome Sequencing Consortium,"/>
            <person name="Marcussen T."/>
            <person name="Sandve S.R."/>
            <person name="Heier L."/>
            <person name="Spannagl M."/>
            <person name="Pfeifer M."/>
            <person name="Jakobsen K.S."/>
            <person name="Wulff B.B."/>
            <person name="Steuernagel B."/>
            <person name="Mayer K.F."/>
            <person name="Olsen O.A."/>
        </authorList>
    </citation>
    <scope>NUCLEOTIDE SEQUENCE [LARGE SCALE GENOMIC DNA]</scope>
    <source>
        <strain evidence="3">cv. AL8/78</strain>
    </source>
</reference>
<feature type="region of interest" description="Disordered" evidence="1">
    <location>
        <begin position="36"/>
        <end position="65"/>
    </location>
</feature>